<feature type="compositionally biased region" description="Basic and acidic residues" evidence="1">
    <location>
        <begin position="499"/>
        <end position="511"/>
    </location>
</feature>
<evidence type="ECO:0000313" key="2">
    <source>
        <dbReference type="EMBL" id="KAB1280787.1"/>
    </source>
</evidence>
<proteinExistence type="predicted"/>
<gene>
    <name evidence="2" type="ORF">Cadr_000004962</name>
</gene>
<feature type="compositionally biased region" description="Polar residues" evidence="1">
    <location>
        <begin position="151"/>
        <end position="160"/>
    </location>
</feature>
<dbReference type="AlphaFoldDB" id="A0A5N4EBN4"/>
<feature type="compositionally biased region" description="Basic and acidic residues" evidence="1">
    <location>
        <begin position="710"/>
        <end position="722"/>
    </location>
</feature>
<evidence type="ECO:0000313" key="3">
    <source>
        <dbReference type="Proteomes" id="UP000299084"/>
    </source>
</evidence>
<feature type="region of interest" description="Disordered" evidence="1">
    <location>
        <begin position="656"/>
        <end position="733"/>
    </location>
</feature>
<keyword evidence="3" id="KW-1185">Reference proteome</keyword>
<name>A0A5N4EBN4_CAMDR</name>
<evidence type="ECO:0000256" key="1">
    <source>
        <dbReference type="SAM" id="MobiDB-lite"/>
    </source>
</evidence>
<organism evidence="2 3">
    <name type="scientific">Camelus dromedarius</name>
    <name type="common">Dromedary</name>
    <name type="synonym">Arabian camel</name>
    <dbReference type="NCBI Taxonomy" id="9838"/>
    <lineage>
        <taxon>Eukaryota</taxon>
        <taxon>Metazoa</taxon>
        <taxon>Chordata</taxon>
        <taxon>Craniata</taxon>
        <taxon>Vertebrata</taxon>
        <taxon>Euteleostomi</taxon>
        <taxon>Mammalia</taxon>
        <taxon>Eutheria</taxon>
        <taxon>Laurasiatheria</taxon>
        <taxon>Artiodactyla</taxon>
        <taxon>Tylopoda</taxon>
        <taxon>Camelidae</taxon>
        <taxon>Camelus</taxon>
    </lineage>
</organism>
<feature type="compositionally biased region" description="Basic residues" evidence="1">
    <location>
        <begin position="675"/>
        <end position="692"/>
    </location>
</feature>
<accession>A0A5N4EBN4</accession>
<dbReference type="Proteomes" id="UP000299084">
    <property type="component" value="Unassembled WGS sequence"/>
</dbReference>
<reference evidence="2 3" key="1">
    <citation type="journal article" date="2019" name="Mol. Ecol. Resour.">
        <title>Improving Illumina assemblies with Hi-C and long reads: an example with the North African dromedary.</title>
        <authorList>
            <person name="Elbers J.P."/>
            <person name="Rogers M.F."/>
            <person name="Perelman P.L."/>
            <person name="Proskuryakova A.A."/>
            <person name="Serdyukova N.A."/>
            <person name="Johnson W.E."/>
            <person name="Horin P."/>
            <person name="Corander J."/>
            <person name="Murphy D."/>
            <person name="Burger P.A."/>
        </authorList>
    </citation>
    <scope>NUCLEOTIDE SEQUENCE [LARGE SCALE GENOMIC DNA]</scope>
    <source>
        <strain evidence="2">Drom800</strain>
        <tissue evidence="2">Blood</tissue>
    </source>
</reference>
<comment type="caution">
    <text evidence="2">The sequence shown here is derived from an EMBL/GenBank/DDBJ whole genome shotgun (WGS) entry which is preliminary data.</text>
</comment>
<sequence length="793" mass="86431">MLRWSAWIGSIIPTKTVRPACQATMEELEPKDSPGVSHDRLRALSVFAPGHRHEQGLGVFDSIPETAFLSLAGADFLGSQRSPEIEDCPPPRNQFNCSVSKEAGPAHWSSKANKISGMGCKPRAKVWSYTREALHQLGGGGSRDTRLPSAGGSSVESGTWLQSGQQPECTPCPAYTPTWLWGCSPGVTQSSFRLGSRLGTRETQKLAPGFQRACSCFLPNPDFAPPSSPHLPKSCFGLLLEEKESYLEERRNCCSCLRVRWHEILGMASRAGLMYVERGGAGMGRSGWKQMLTCRLARSGTGLVEVSCSVSEDEVAKASRRLTVVVSFSSGREAWSLGASCTPSLGSGTVSQGPAGTNVKSGIWSLRLCFQEVLPPPFTGSILSTRTFLSSRLVTLGSGAGGGVFESMKHEHTQDDGDKAREGAHNVHGRHTVPLLEEDNGGGNHHCGEEHVVDGEHQGGVKNVQRPCQDEGQDVGERVPHNGHPLEEVFNGDAQALDGGHREGSDHRADDDVNEDVPLSVAWGDDEDEDEAEHQQKHGKHDVPFVGEREKDNLSSLVAAHQLPPASSRWQHLRWPGPSQTFHVVPTPPRAWSPPVSFILAAISMTVVIFPSSGACITITVLPATQITQPSFPSRFRLSPRKWEERMALRVDMEKGLEQPGQPQPSPQGEQVRTHNSHTRKLFWTPRKRRKGGREGKWTRQADPVSLKSPGERYQERGEVHHLSSKTTKTVPPIMPAHEHPVALAKAQPPGAWVTLAETLNLSWPQTFSLVAAEALPTGLRLACPFTDQSKRC</sequence>
<feature type="compositionally biased region" description="Basic and acidic residues" evidence="1">
    <location>
        <begin position="533"/>
        <end position="546"/>
    </location>
</feature>
<feature type="region of interest" description="Disordered" evidence="1">
    <location>
        <begin position="458"/>
        <end position="546"/>
    </location>
</feature>
<protein>
    <submittedName>
        <fullName evidence="2">Uncharacterized protein</fullName>
    </submittedName>
</protein>
<feature type="region of interest" description="Disordered" evidence="1">
    <location>
        <begin position="137"/>
        <end position="160"/>
    </location>
</feature>
<feature type="compositionally biased region" description="Basic and acidic residues" evidence="1">
    <location>
        <begin position="475"/>
        <end position="487"/>
    </location>
</feature>
<dbReference type="EMBL" id="JWIN03000003">
    <property type="protein sequence ID" value="KAB1280787.1"/>
    <property type="molecule type" value="Genomic_DNA"/>
</dbReference>